<dbReference type="PANTHER" id="PTHR43547">
    <property type="entry name" value="TWO-COMPONENT HISTIDINE KINASE"/>
    <property type="match status" value="1"/>
</dbReference>
<feature type="domain" description="HTH araC/xylS-type" evidence="6">
    <location>
        <begin position="151"/>
        <end position="250"/>
    </location>
</feature>
<dbReference type="Pfam" id="PF12833">
    <property type="entry name" value="HTH_18"/>
    <property type="match status" value="1"/>
</dbReference>
<evidence type="ECO:0000259" key="6">
    <source>
        <dbReference type="PROSITE" id="PS01124"/>
    </source>
</evidence>
<dbReference type="SMART" id="SM00342">
    <property type="entry name" value="HTH_ARAC"/>
    <property type="match status" value="1"/>
</dbReference>
<dbReference type="GO" id="GO:0000155">
    <property type="term" value="F:phosphorelay sensor kinase activity"/>
    <property type="evidence" value="ECO:0007669"/>
    <property type="project" value="TreeGrafter"/>
</dbReference>
<evidence type="ECO:0000256" key="1">
    <source>
        <dbReference type="ARBA" id="ARBA00022553"/>
    </source>
</evidence>
<evidence type="ECO:0000256" key="5">
    <source>
        <dbReference type="PROSITE-ProRule" id="PRU00169"/>
    </source>
</evidence>
<protein>
    <submittedName>
        <fullName evidence="8">Response regulator transcription factor</fullName>
    </submittedName>
</protein>
<dbReference type="InterPro" id="IPR001789">
    <property type="entry name" value="Sig_transdc_resp-reg_receiver"/>
</dbReference>
<name>A0A4R0NZ05_9SPHI</name>
<reference evidence="8 9" key="1">
    <citation type="submission" date="2019-02" db="EMBL/GenBank/DDBJ databases">
        <title>Pedobacter sp. RP-3-11 sp. nov., isolated from Arctic soil.</title>
        <authorList>
            <person name="Dahal R.H."/>
        </authorList>
    </citation>
    <scope>NUCLEOTIDE SEQUENCE [LARGE SCALE GENOMIC DNA]</scope>
    <source>
        <strain evidence="8 9">RP-3-11</strain>
    </source>
</reference>
<evidence type="ECO:0000313" key="8">
    <source>
        <dbReference type="EMBL" id="TCD05898.1"/>
    </source>
</evidence>
<dbReference type="AlphaFoldDB" id="A0A4R0NZ05"/>
<keyword evidence="1 5" id="KW-0597">Phosphoprotein</keyword>
<dbReference type="Pfam" id="PF00072">
    <property type="entry name" value="Response_reg"/>
    <property type="match status" value="1"/>
</dbReference>
<keyword evidence="2" id="KW-0805">Transcription regulation</keyword>
<dbReference type="Gene3D" id="3.40.50.2300">
    <property type="match status" value="1"/>
</dbReference>
<comment type="caution">
    <text evidence="8">The sequence shown here is derived from an EMBL/GenBank/DDBJ whole genome shotgun (WGS) entry which is preliminary data.</text>
</comment>
<dbReference type="InterPro" id="IPR011006">
    <property type="entry name" value="CheY-like_superfamily"/>
</dbReference>
<gene>
    <name evidence="8" type="ORF">EZ449_15675</name>
</gene>
<feature type="domain" description="Response regulatory" evidence="7">
    <location>
        <begin position="4"/>
        <end position="119"/>
    </location>
</feature>
<dbReference type="PROSITE" id="PS01124">
    <property type="entry name" value="HTH_ARAC_FAMILY_2"/>
    <property type="match status" value="1"/>
</dbReference>
<keyword evidence="3" id="KW-0238">DNA-binding</keyword>
<dbReference type="PRINTS" id="PR00032">
    <property type="entry name" value="HTHARAC"/>
</dbReference>
<dbReference type="SUPFAM" id="SSF52172">
    <property type="entry name" value="CheY-like"/>
    <property type="match status" value="1"/>
</dbReference>
<dbReference type="GO" id="GO:0003700">
    <property type="term" value="F:DNA-binding transcription factor activity"/>
    <property type="evidence" value="ECO:0007669"/>
    <property type="project" value="InterPro"/>
</dbReference>
<dbReference type="InterPro" id="IPR009057">
    <property type="entry name" value="Homeodomain-like_sf"/>
</dbReference>
<evidence type="ECO:0000256" key="4">
    <source>
        <dbReference type="ARBA" id="ARBA00023163"/>
    </source>
</evidence>
<sequence length="259" mass="30062">MKNHILLVEDNRQLRQSLRPRLEKYYHVNEVNEGRSAIMMASETIPDLIISDIAIRDMDGIEFCKIMKRQMETTHIPFIIMSAYDEPSLKMQGMESGADHYFSRPLSIDLLLVTIRNIFERDMKLKHKYTGGYLFGKPQPISVKNEKAFHQRLQDLIEQNIEDPGLDVGFICKNLGVSRSKLYQKVKLSSDHSVGELIRRFRLKKAVQLMVDRDLSVGEVVNMIGFQSSSNFSRAFKKEYGKPPLQYIQALRKTNWHVL</sequence>
<dbReference type="PANTHER" id="PTHR43547:SF2">
    <property type="entry name" value="HYBRID SIGNAL TRANSDUCTION HISTIDINE KINASE C"/>
    <property type="match status" value="1"/>
</dbReference>
<dbReference type="Gene3D" id="1.10.10.60">
    <property type="entry name" value="Homeodomain-like"/>
    <property type="match status" value="1"/>
</dbReference>
<dbReference type="PROSITE" id="PS50110">
    <property type="entry name" value="RESPONSE_REGULATORY"/>
    <property type="match status" value="1"/>
</dbReference>
<dbReference type="InterPro" id="IPR018060">
    <property type="entry name" value="HTH_AraC"/>
</dbReference>
<keyword evidence="9" id="KW-1185">Reference proteome</keyword>
<dbReference type="SMART" id="SM00448">
    <property type="entry name" value="REC"/>
    <property type="match status" value="1"/>
</dbReference>
<dbReference type="EMBL" id="SJSN01000012">
    <property type="protein sequence ID" value="TCD05898.1"/>
    <property type="molecule type" value="Genomic_DNA"/>
</dbReference>
<dbReference type="OrthoDB" id="9809670at2"/>
<dbReference type="InterPro" id="IPR020449">
    <property type="entry name" value="Tscrpt_reg_AraC-type_HTH"/>
</dbReference>
<evidence type="ECO:0000256" key="2">
    <source>
        <dbReference type="ARBA" id="ARBA00023015"/>
    </source>
</evidence>
<evidence type="ECO:0000259" key="7">
    <source>
        <dbReference type="PROSITE" id="PS50110"/>
    </source>
</evidence>
<proteinExistence type="predicted"/>
<keyword evidence="4" id="KW-0804">Transcription</keyword>
<organism evidence="8 9">
    <name type="scientific">Pedobacter frigidisoli</name>
    <dbReference type="NCBI Taxonomy" id="2530455"/>
    <lineage>
        <taxon>Bacteria</taxon>
        <taxon>Pseudomonadati</taxon>
        <taxon>Bacteroidota</taxon>
        <taxon>Sphingobacteriia</taxon>
        <taxon>Sphingobacteriales</taxon>
        <taxon>Sphingobacteriaceae</taxon>
        <taxon>Pedobacter</taxon>
    </lineage>
</organism>
<dbReference type="Proteomes" id="UP000291485">
    <property type="component" value="Unassembled WGS sequence"/>
</dbReference>
<dbReference type="RefSeq" id="WP_131560519.1">
    <property type="nucleotide sequence ID" value="NZ_SJSN01000012.1"/>
</dbReference>
<dbReference type="GO" id="GO:0043565">
    <property type="term" value="F:sequence-specific DNA binding"/>
    <property type="evidence" value="ECO:0007669"/>
    <property type="project" value="InterPro"/>
</dbReference>
<accession>A0A4R0NZ05</accession>
<evidence type="ECO:0000313" key="9">
    <source>
        <dbReference type="Proteomes" id="UP000291485"/>
    </source>
</evidence>
<dbReference type="SUPFAM" id="SSF46689">
    <property type="entry name" value="Homeodomain-like"/>
    <property type="match status" value="1"/>
</dbReference>
<evidence type="ECO:0000256" key="3">
    <source>
        <dbReference type="ARBA" id="ARBA00023125"/>
    </source>
</evidence>
<feature type="modified residue" description="4-aspartylphosphate" evidence="5">
    <location>
        <position position="52"/>
    </location>
</feature>